<comment type="caution">
    <text evidence="5">The sequence shown here is derived from an EMBL/GenBank/DDBJ whole genome shotgun (WGS) entry which is preliminary data.</text>
</comment>
<gene>
    <name evidence="5" type="primary">polC_1</name>
    <name evidence="5" type="ORF">MM817_00122</name>
</gene>
<reference evidence="5" key="1">
    <citation type="submission" date="2022-03" db="EMBL/GenBank/DDBJ databases">
        <title>Draft Genome Sequence of Firmicute Strain S0AB, a Heterotrophic Iron/Sulfur-Oxidizing Extreme Acidophile.</title>
        <authorList>
            <person name="Vergara E."/>
            <person name="Pakostova E."/>
            <person name="Johnson D.B."/>
            <person name="Holmes D.S."/>
        </authorList>
    </citation>
    <scope>NUCLEOTIDE SEQUENCE</scope>
    <source>
        <strain evidence="5">S0AB</strain>
    </source>
</reference>
<evidence type="ECO:0000313" key="6">
    <source>
        <dbReference type="Proteomes" id="UP001139263"/>
    </source>
</evidence>
<dbReference type="SMART" id="SM00479">
    <property type="entry name" value="EXOIII"/>
    <property type="match status" value="1"/>
</dbReference>
<evidence type="ECO:0000256" key="3">
    <source>
        <dbReference type="ARBA" id="ARBA00022839"/>
    </source>
</evidence>
<keyword evidence="5" id="KW-0548">Nucleotidyltransferase</keyword>
<dbReference type="GO" id="GO:0005829">
    <property type="term" value="C:cytosol"/>
    <property type="evidence" value="ECO:0007669"/>
    <property type="project" value="TreeGrafter"/>
</dbReference>
<dbReference type="Pfam" id="PF00929">
    <property type="entry name" value="RNase_T"/>
    <property type="match status" value="1"/>
</dbReference>
<dbReference type="SUPFAM" id="SSF53098">
    <property type="entry name" value="Ribonuclease H-like"/>
    <property type="match status" value="1"/>
</dbReference>
<dbReference type="Gene3D" id="3.30.420.10">
    <property type="entry name" value="Ribonuclease H-like superfamily/Ribonuclease H"/>
    <property type="match status" value="1"/>
</dbReference>
<organism evidence="5 6">
    <name type="scientific">Sulfoacidibacillus ferrooxidans</name>
    <dbReference type="NCBI Taxonomy" id="2005001"/>
    <lineage>
        <taxon>Bacteria</taxon>
        <taxon>Bacillati</taxon>
        <taxon>Bacillota</taxon>
        <taxon>Bacilli</taxon>
        <taxon>Bacillales</taxon>
        <taxon>Alicyclobacillaceae</taxon>
        <taxon>Sulfoacidibacillus</taxon>
    </lineage>
</organism>
<proteinExistence type="predicted"/>
<dbReference type="PANTHER" id="PTHR30231:SF41">
    <property type="entry name" value="DNA POLYMERASE III SUBUNIT EPSILON"/>
    <property type="match status" value="1"/>
</dbReference>
<dbReference type="AlphaFoldDB" id="A0A9X1V638"/>
<keyword evidence="6" id="KW-1185">Reference proteome</keyword>
<dbReference type="GO" id="GO:0045004">
    <property type="term" value="P:DNA replication proofreading"/>
    <property type="evidence" value="ECO:0007669"/>
    <property type="project" value="TreeGrafter"/>
</dbReference>
<dbReference type="EMBL" id="JALBUF010000001">
    <property type="protein sequence ID" value="MCI0181875.1"/>
    <property type="molecule type" value="Genomic_DNA"/>
</dbReference>
<dbReference type="GO" id="GO:0003676">
    <property type="term" value="F:nucleic acid binding"/>
    <property type="evidence" value="ECO:0007669"/>
    <property type="project" value="InterPro"/>
</dbReference>
<protein>
    <submittedName>
        <fullName evidence="5">DNA polymerase III PolC-type</fullName>
        <ecNumber evidence="5">2.7.7.7</ecNumber>
    </submittedName>
</protein>
<dbReference type="InterPro" id="IPR013520">
    <property type="entry name" value="Ribonucl_H"/>
</dbReference>
<dbReference type="Proteomes" id="UP001139263">
    <property type="component" value="Unassembled WGS sequence"/>
</dbReference>
<sequence length="248" mass="28556">MGFERIRVWRHLFGGSSDYGRVDQFETFQGQVELRNMIHAMREQGYFEKKLKDLQYVVIDTESTGFSLQLDVLLSVAAVAFPQIDDHQVASHYCSFIKLQQGMDISDTVQELTGITRKHVENAPSLVDVLQQLVVFIDDRVVVAHHAGHDMGFLNAGLRKTWGMELTVPVIDTGEVALHLHEFHKYPTLDMLLHLYDIAVLERHTALGDAWMTTLVWQKQLELLLKENVETLGSLWEIFIRERQKKLN</sequence>
<dbReference type="CDD" id="cd06127">
    <property type="entry name" value="DEDDh"/>
    <property type="match status" value="1"/>
</dbReference>
<keyword evidence="1" id="KW-0540">Nuclease</keyword>
<accession>A0A9X1V638</accession>
<evidence type="ECO:0000256" key="1">
    <source>
        <dbReference type="ARBA" id="ARBA00022722"/>
    </source>
</evidence>
<dbReference type="InterPro" id="IPR036397">
    <property type="entry name" value="RNaseH_sf"/>
</dbReference>
<evidence type="ECO:0000313" key="5">
    <source>
        <dbReference type="EMBL" id="MCI0181875.1"/>
    </source>
</evidence>
<dbReference type="GO" id="GO:0003887">
    <property type="term" value="F:DNA-directed DNA polymerase activity"/>
    <property type="evidence" value="ECO:0007669"/>
    <property type="project" value="UniProtKB-EC"/>
</dbReference>
<dbReference type="InterPro" id="IPR012337">
    <property type="entry name" value="RNaseH-like_sf"/>
</dbReference>
<evidence type="ECO:0000256" key="2">
    <source>
        <dbReference type="ARBA" id="ARBA00022801"/>
    </source>
</evidence>
<keyword evidence="5" id="KW-0808">Transferase</keyword>
<dbReference type="PANTHER" id="PTHR30231">
    <property type="entry name" value="DNA POLYMERASE III SUBUNIT EPSILON"/>
    <property type="match status" value="1"/>
</dbReference>
<dbReference type="EC" id="2.7.7.7" evidence="5"/>
<evidence type="ECO:0000259" key="4">
    <source>
        <dbReference type="SMART" id="SM00479"/>
    </source>
</evidence>
<keyword evidence="3" id="KW-0269">Exonuclease</keyword>
<feature type="domain" description="Exonuclease" evidence="4">
    <location>
        <begin position="55"/>
        <end position="226"/>
    </location>
</feature>
<dbReference type="RefSeq" id="WP_241711503.1">
    <property type="nucleotide sequence ID" value="NZ_JALBUF010000001.1"/>
</dbReference>
<dbReference type="FunFam" id="3.30.420.10:FF:000045">
    <property type="entry name" value="3'-5' exonuclease DinG"/>
    <property type="match status" value="1"/>
</dbReference>
<name>A0A9X1V638_9BACL</name>
<keyword evidence="2" id="KW-0378">Hydrolase</keyword>
<dbReference type="GO" id="GO:0008408">
    <property type="term" value="F:3'-5' exonuclease activity"/>
    <property type="evidence" value="ECO:0007669"/>
    <property type="project" value="TreeGrafter"/>
</dbReference>